<accession>A0A0J9RFF7</accession>
<name>A0A0J9RFF7_DROSI</name>
<evidence type="ECO:0000256" key="2">
    <source>
        <dbReference type="ARBA" id="ARBA00022737"/>
    </source>
</evidence>
<dbReference type="AlphaFoldDB" id="A0A0J9RFF7"/>
<dbReference type="InterPro" id="IPR003409">
    <property type="entry name" value="MORN"/>
</dbReference>
<dbReference type="KEGG" id="dsi:Dsimw501_GD11326"/>
<sequence length="213" mass="23863">MAPPHLTDLLPRSVIADMSSRTSGYSSGVRSQRYPGGQYQGKWLGLQPHGFGVKQTSSGLVYEGHWQKGQRHGIGSLRRKEHDGRTERIYVGQWRENKRSGEGKQFYSDGSVYFGQWLADQRCGEGILWQSDGGIYVGEWLRDKMHGKGLLITATGNRYVGQFEGGCKSGSGVFYHSNGQRIQHGFWSKDICRTSLLSLPQDKNISFMSKALL</sequence>
<comment type="subcellular location">
    <subcellularLocation>
        <location evidence="1">Cytoplasmic vesicle</location>
        <location evidence="1">Secretory vesicle</location>
        <location evidence="1">Acrosome</location>
    </subcellularLocation>
</comment>
<dbReference type="Pfam" id="PF02493">
    <property type="entry name" value="MORN"/>
    <property type="match status" value="6"/>
</dbReference>
<evidence type="ECO:0000256" key="3">
    <source>
        <dbReference type="ARBA" id="ARBA00023329"/>
    </source>
</evidence>
<organism evidence="6 7">
    <name type="scientific">Drosophila simulans</name>
    <name type="common">Fruit fly</name>
    <dbReference type="NCBI Taxonomy" id="7240"/>
    <lineage>
        <taxon>Eukaryota</taxon>
        <taxon>Metazoa</taxon>
        <taxon>Ecdysozoa</taxon>
        <taxon>Arthropoda</taxon>
        <taxon>Hexapoda</taxon>
        <taxon>Insecta</taxon>
        <taxon>Pterygota</taxon>
        <taxon>Neoptera</taxon>
        <taxon>Endopterygota</taxon>
        <taxon>Diptera</taxon>
        <taxon>Brachycera</taxon>
        <taxon>Muscomorpha</taxon>
        <taxon>Ephydroidea</taxon>
        <taxon>Drosophilidae</taxon>
        <taxon>Drosophila</taxon>
        <taxon>Sophophora</taxon>
    </lineage>
</organism>
<dbReference type="Proteomes" id="UP000035880">
    <property type="component" value="Chromosome 2R"/>
</dbReference>
<dbReference type="PANTHER" id="PTHR46511:SF1">
    <property type="entry name" value="MORN REPEAT-CONTAINING PROTEIN 3"/>
    <property type="match status" value="1"/>
</dbReference>
<proteinExistence type="predicted"/>
<gene>
    <name evidence="6" type="primary">Dsim\GD11326</name>
    <name evidence="6" type="ORF">Dsimw501_GD11326</name>
</gene>
<keyword evidence="3" id="KW-0968">Cytoplasmic vesicle</keyword>
<dbReference type="SUPFAM" id="SSF82185">
    <property type="entry name" value="Histone H3 K4-specific methyltransferase SET7/9 N-terminal domain"/>
    <property type="match status" value="2"/>
</dbReference>
<dbReference type="SMART" id="SM00698">
    <property type="entry name" value="MORN"/>
    <property type="match status" value="6"/>
</dbReference>
<comment type="function">
    <text evidence="5">Assembles a suppression complex (suppresome) by tethering SIRT1 and MDM2 to regulate composite modifications of p53/TP53. Confers both deacetylation-mediated functional inactivation, by SIRT1, and ubiquitination-dependent degradation, by MDM2, of p53/TP53, promoting a proliferative and cell survival behaviors. May play a role in the regulation of spermatogenesis.</text>
</comment>
<dbReference type="EMBL" id="CM002911">
    <property type="protein sequence ID" value="KMY94702.1"/>
    <property type="molecule type" value="Genomic_DNA"/>
</dbReference>
<dbReference type="OrthoDB" id="270720at2759"/>
<keyword evidence="2" id="KW-0677">Repeat</keyword>
<evidence type="ECO:0000256" key="4">
    <source>
        <dbReference type="ARBA" id="ARBA00039854"/>
    </source>
</evidence>
<reference evidence="6 7" key="1">
    <citation type="journal article" date="2013" name="Genome Res.">
        <title>A second-generation assembly of the Drosophila simulans genome provides new insights into patterns of lineage-specific divergence.</title>
        <authorList>
            <person name="Hu T.T."/>
            <person name="Eisen M.B."/>
            <person name="Thornton K.R."/>
            <person name="Andolfatto P."/>
        </authorList>
    </citation>
    <scope>NUCLEOTIDE SEQUENCE [LARGE SCALE GENOMIC DNA]</scope>
    <source>
        <strain evidence="7">w501</strain>
    </source>
</reference>
<protein>
    <recommendedName>
        <fullName evidence="4">MORN repeat-containing protein 3</fullName>
    </recommendedName>
</protein>
<evidence type="ECO:0000256" key="5">
    <source>
        <dbReference type="ARBA" id="ARBA00045851"/>
    </source>
</evidence>
<dbReference type="PANTHER" id="PTHR46511">
    <property type="entry name" value="MORN REPEAT-CONTAINING PROTEIN 3"/>
    <property type="match status" value="1"/>
</dbReference>
<dbReference type="GO" id="GO:0001669">
    <property type="term" value="C:acrosomal vesicle"/>
    <property type="evidence" value="ECO:0007669"/>
    <property type="project" value="UniProtKB-SubCell"/>
</dbReference>
<evidence type="ECO:0000313" key="6">
    <source>
        <dbReference type="EMBL" id="KMY94702.1"/>
    </source>
</evidence>
<dbReference type="Bgee" id="FBgn0183075">
    <property type="expression patterns" value="Expressed in embryo and 1 other cell type or tissue"/>
</dbReference>
<dbReference type="Gene3D" id="2.20.110.10">
    <property type="entry name" value="Histone H3 K4-specific methyltransferase SET7/9 N-terminal domain"/>
    <property type="match status" value="2"/>
</dbReference>
<evidence type="ECO:0000256" key="1">
    <source>
        <dbReference type="ARBA" id="ARBA00004218"/>
    </source>
</evidence>
<dbReference type="InterPro" id="IPR052472">
    <property type="entry name" value="MORN3"/>
</dbReference>
<evidence type="ECO:0000313" key="7">
    <source>
        <dbReference type="Proteomes" id="UP000035880"/>
    </source>
</evidence>